<feature type="transmembrane region" description="Helical" evidence="1">
    <location>
        <begin position="236"/>
        <end position="256"/>
    </location>
</feature>
<feature type="transmembrane region" description="Helical" evidence="1">
    <location>
        <begin position="178"/>
        <end position="196"/>
    </location>
</feature>
<feature type="transmembrane region" description="Helical" evidence="1">
    <location>
        <begin position="107"/>
        <end position="129"/>
    </location>
</feature>
<keyword evidence="1" id="KW-0812">Transmembrane</keyword>
<keyword evidence="3" id="KW-1185">Reference proteome</keyword>
<protein>
    <submittedName>
        <fullName evidence="2">ABC transporter permease</fullName>
    </submittedName>
</protein>
<gene>
    <name evidence="2" type="ORF">Voc01_072220</name>
</gene>
<reference evidence="2" key="1">
    <citation type="submission" date="2021-01" db="EMBL/GenBank/DDBJ databases">
        <title>Whole genome shotgun sequence of Virgisporangium ochraceum NBRC 16418.</title>
        <authorList>
            <person name="Komaki H."/>
            <person name="Tamura T."/>
        </authorList>
    </citation>
    <scope>NUCLEOTIDE SEQUENCE</scope>
    <source>
        <strain evidence="2">NBRC 16418</strain>
    </source>
</reference>
<dbReference type="Proteomes" id="UP000635606">
    <property type="component" value="Unassembled WGS sequence"/>
</dbReference>
<sequence>MKVSFRRVVRSEWTKLVSLRSTWALLGVVAVLMVTVSGLIGWQANRDPDVDNSAPYAIARAFLSVDVASLVVGVFGILLMTGEYGSGAIRSTLAAVPTRLPVLGAKALAFVALMLPVTAAACVAALLVSQAFAEPGVRVGLTDDGVLRATAGAAVAPVAMGLIGLGIGAMVRHTAAAITVYVGVLLVLPALLPAALPDRMLDDVVPVVPVAASQSLYAVGDLGSAGDIDLLSAGPAALVMLAWVAAVLAGGAAVLLRRDA</sequence>
<evidence type="ECO:0000313" key="3">
    <source>
        <dbReference type="Proteomes" id="UP000635606"/>
    </source>
</evidence>
<keyword evidence="1" id="KW-1133">Transmembrane helix</keyword>
<dbReference type="PANTHER" id="PTHR37305:SF1">
    <property type="entry name" value="MEMBRANE PROTEIN"/>
    <property type="match status" value="1"/>
</dbReference>
<dbReference type="PANTHER" id="PTHR37305">
    <property type="entry name" value="INTEGRAL MEMBRANE PROTEIN-RELATED"/>
    <property type="match status" value="1"/>
</dbReference>
<dbReference type="EMBL" id="BOPH01000098">
    <property type="protein sequence ID" value="GIJ72305.1"/>
    <property type="molecule type" value="Genomic_DNA"/>
</dbReference>
<proteinExistence type="predicted"/>
<feature type="transmembrane region" description="Helical" evidence="1">
    <location>
        <begin position="56"/>
        <end position="80"/>
    </location>
</feature>
<accession>A0A8J4A2Q9</accession>
<dbReference type="AlphaFoldDB" id="A0A8J4A2Q9"/>
<evidence type="ECO:0000313" key="2">
    <source>
        <dbReference type="EMBL" id="GIJ72305.1"/>
    </source>
</evidence>
<keyword evidence="1" id="KW-0472">Membrane</keyword>
<evidence type="ECO:0000256" key="1">
    <source>
        <dbReference type="SAM" id="Phobius"/>
    </source>
</evidence>
<feature type="transmembrane region" description="Helical" evidence="1">
    <location>
        <begin position="149"/>
        <end position="171"/>
    </location>
</feature>
<feature type="transmembrane region" description="Helical" evidence="1">
    <location>
        <begin position="21"/>
        <end position="44"/>
    </location>
</feature>
<organism evidence="2 3">
    <name type="scientific">Virgisporangium ochraceum</name>
    <dbReference type="NCBI Taxonomy" id="65505"/>
    <lineage>
        <taxon>Bacteria</taxon>
        <taxon>Bacillati</taxon>
        <taxon>Actinomycetota</taxon>
        <taxon>Actinomycetes</taxon>
        <taxon>Micromonosporales</taxon>
        <taxon>Micromonosporaceae</taxon>
        <taxon>Virgisporangium</taxon>
    </lineage>
</organism>
<comment type="caution">
    <text evidence="2">The sequence shown here is derived from an EMBL/GenBank/DDBJ whole genome shotgun (WGS) entry which is preliminary data.</text>
</comment>
<name>A0A8J4A2Q9_9ACTN</name>